<sequence length="330" mass="37543">MKLKGRSILVIALLLFGGYAVYDYFQDKKKEAKFLEESRLMTVNFDQVDTVEIEKAGQKLILKRSVDGWNVQEPLKDLADNTAVEDLIKNSATEKIIEIVKDENSVNWSMYGLDKPLGKITFSTTAGAKDSFEISEKRNFEENAYARRNNESRVLLVNSVWQNRIRKTVIDFRDRRVLRHNMASIDSLHLKNQAGLLDLSLQEGKWIVPAKKAVVLDQNKVRELLQGIADAKAAEFIEGAAPVLKPLFSLSLKLAEKDWKVDVGQSKDLKIYAKVSEPQFFLKLEPGAMDKLIKLTIEDLKETPPSKENNRVRDPLADQRAQLAEKKDKK</sequence>
<reference evidence="3" key="1">
    <citation type="submission" date="2022-08" db="EMBL/GenBank/DDBJ databases">
        <title>Novel Bdellovibrio Species Isolated from Svalbard: Designation Bdellovibrio svalbardensis.</title>
        <authorList>
            <person name="Mitchell R.J."/>
            <person name="Choi S.Y."/>
        </authorList>
    </citation>
    <scope>NUCLEOTIDE SEQUENCE</scope>
    <source>
        <strain evidence="3">PAP01</strain>
    </source>
</reference>
<name>A0ABT6DS29_9BACT</name>
<evidence type="ECO:0000256" key="1">
    <source>
        <dbReference type="SAM" id="MobiDB-lite"/>
    </source>
</evidence>
<dbReference type="EMBL" id="JANRMI010000005">
    <property type="protein sequence ID" value="MDG0817968.1"/>
    <property type="molecule type" value="Genomic_DNA"/>
</dbReference>
<evidence type="ECO:0000313" key="3">
    <source>
        <dbReference type="EMBL" id="MDG0817968.1"/>
    </source>
</evidence>
<keyword evidence="4" id="KW-1185">Reference proteome</keyword>
<gene>
    <name evidence="3" type="ORF">NWE73_16415</name>
</gene>
<evidence type="ECO:0000259" key="2">
    <source>
        <dbReference type="Pfam" id="PF14238"/>
    </source>
</evidence>
<organism evidence="3 4">
    <name type="scientific">Bdellovibrio svalbardensis</name>
    <dbReference type="NCBI Taxonomy" id="2972972"/>
    <lineage>
        <taxon>Bacteria</taxon>
        <taxon>Pseudomonadati</taxon>
        <taxon>Bdellovibrionota</taxon>
        <taxon>Bdellovibrionia</taxon>
        <taxon>Bdellovibrionales</taxon>
        <taxon>Pseudobdellovibrionaceae</taxon>
        <taxon>Bdellovibrio</taxon>
    </lineage>
</organism>
<dbReference type="RefSeq" id="WP_277579444.1">
    <property type="nucleotide sequence ID" value="NZ_JANRMI010000005.1"/>
</dbReference>
<accession>A0ABT6DS29</accession>
<feature type="region of interest" description="Disordered" evidence="1">
    <location>
        <begin position="303"/>
        <end position="330"/>
    </location>
</feature>
<feature type="domain" description="DUF4340" evidence="2">
    <location>
        <begin position="69"/>
        <end position="239"/>
    </location>
</feature>
<dbReference type="Proteomes" id="UP001152321">
    <property type="component" value="Unassembled WGS sequence"/>
</dbReference>
<dbReference type="InterPro" id="IPR025641">
    <property type="entry name" value="DUF4340"/>
</dbReference>
<comment type="caution">
    <text evidence="3">The sequence shown here is derived from an EMBL/GenBank/DDBJ whole genome shotgun (WGS) entry which is preliminary data.</text>
</comment>
<dbReference type="Pfam" id="PF14238">
    <property type="entry name" value="DUF4340"/>
    <property type="match status" value="1"/>
</dbReference>
<protein>
    <submittedName>
        <fullName evidence="3">DUF4340 domain-containing protein</fullName>
    </submittedName>
</protein>
<evidence type="ECO:0000313" key="4">
    <source>
        <dbReference type="Proteomes" id="UP001152321"/>
    </source>
</evidence>
<proteinExistence type="predicted"/>